<evidence type="ECO:0000313" key="4">
    <source>
        <dbReference type="Proteomes" id="UP000007431"/>
    </source>
</evidence>
<feature type="non-terminal residue" evidence="3">
    <location>
        <position position="339"/>
    </location>
</feature>
<dbReference type="Proteomes" id="UP000007431">
    <property type="component" value="Unassembled WGS sequence"/>
</dbReference>
<accession>D8QCF2</accession>
<protein>
    <submittedName>
        <fullName evidence="3">Uncharacterized protein</fullName>
    </submittedName>
</protein>
<feature type="transmembrane region" description="Helical" evidence="2">
    <location>
        <begin position="57"/>
        <end position="82"/>
    </location>
</feature>
<dbReference type="EMBL" id="GL377309">
    <property type="protein sequence ID" value="EFI94520.1"/>
    <property type="molecule type" value="Genomic_DNA"/>
</dbReference>
<proteinExistence type="predicted"/>
<sequence length="339" mass="36559">MRAIADSEYGPLAAYDIYVWQVIMTDIGVDFVLYGAQLALFIAAASIIAHRQGQRRFTLVAILGLFFSSTIAVFSNAAFYLVELPSALGASEHDVNGLLDGLEVLIAVARRSNYVMCDAVLVWRAWCLWQDHRLAKALLLTCMCGSIGGSITDFESVAQYLAMLIPLLFTNIVATSLIGIKVWYYRREIKGSLGVFKQRSQAEKVLMMLLESGLVYCLFWVCDCITFATARTNSFSISVPLGNAIHNIAGIYPTCVLFVSLQGQTTHSLLSAQVSQAMDFADHPAATHGPGSRDEDEADGISQEPLATGSRGGPPSTHGARTSSGGNGMERASAIPSTT</sequence>
<reference evidence="3 4" key="1">
    <citation type="journal article" date="2010" name="Nat. Biotechnol.">
        <title>Genome sequence of the model mushroom Schizophyllum commune.</title>
        <authorList>
            <person name="Ohm R.A."/>
            <person name="de Jong J.F."/>
            <person name="Lugones L.G."/>
            <person name="Aerts A."/>
            <person name="Kothe E."/>
            <person name="Stajich J.E."/>
            <person name="de Vries R.P."/>
            <person name="Record E."/>
            <person name="Levasseur A."/>
            <person name="Baker S.E."/>
            <person name="Bartholomew K.A."/>
            <person name="Coutinho P.M."/>
            <person name="Erdmann S."/>
            <person name="Fowler T.J."/>
            <person name="Gathman A.C."/>
            <person name="Lombard V."/>
            <person name="Henrissat B."/>
            <person name="Knabe N."/>
            <person name="Kuees U."/>
            <person name="Lilly W.W."/>
            <person name="Lindquist E."/>
            <person name="Lucas S."/>
            <person name="Magnuson J.K."/>
            <person name="Piumi F."/>
            <person name="Raudaskoski M."/>
            <person name="Salamov A."/>
            <person name="Schmutz J."/>
            <person name="Schwarze F.W.M.R."/>
            <person name="vanKuyk P.A."/>
            <person name="Horton J.S."/>
            <person name="Grigoriev I.V."/>
            <person name="Woesten H.A.B."/>
        </authorList>
    </citation>
    <scope>NUCLEOTIDE SEQUENCE [LARGE SCALE GENOMIC DNA]</scope>
    <source>
        <strain evidence="4">H4-8 / FGSC 9210</strain>
    </source>
</reference>
<dbReference type="InParanoid" id="D8QCF2"/>
<keyword evidence="4" id="KW-1185">Reference proteome</keyword>
<feature type="transmembrane region" description="Helical" evidence="2">
    <location>
        <begin position="205"/>
        <end position="228"/>
    </location>
</feature>
<gene>
    <name evidence="3" type="ORF">SCHCODRAFT_111549</name>
</gene>
<evidence type="ECO:0000313" key="3">
    <source>
        <dbReference type="EMBL" id="EFI94520.1"/>
    </source>
</evidence>
<dbReference type="VEuPathDB" id="FungiDB:SCHCODRAFT_02634906"/>
<feature type="transmembrane region" description="Helical" evidence="2">
    <location>
        <begin position="160"/>
        <end position="184"/>
    </location>
</feature>
<organism evidence="4">
    <name type="scientific">Schizophyllum commune (strain H4-8 / FGSC 9210)</name>
    <name type="common">Split gill fungus</name>
    <dbReference type="NCBI Taxonomy" id="578458"/>
    <lineage>
        <taxon>Eukaryota</taxon>
        <taxon>Fungi</taxon>
        <taxon>Dikarya</taxon>
        <taxon>Basidiomycota</taxon>
        <taxon>Agaricomycotina</taxon>
        <taxon>Agaricomycetes</taxon>
        <taxon>Agaricomycetidae</taxon>
        <taxon>Agaricales</taxon>
        <taxon>Schizophyllaceae</taxon>
        <taxon>Schizophyllum</taxon>
    </lineage>
</organism>
<keyword evidence="2" id="KW-0812">Transmembrane</keyword>
<dbReference type="HOGENOM" id="CLU_044614_9_0_1"/>
<evidence type="ECO:0000256" key="1">
    <source>
        <dbReference type="SAM" id="MobiDB-lite"/>
    </source>
</evidence>
<dbReference type="AlphaFoldDB" id="D8QCF2"/>
<keyword evidence="2" id="KW-0472">Membrane</keyword>
<evidence type="ECO:0000256" key="2">
    <source>
        <dbReference type="SAM" id="Phobius"/>
    </source>
</evidence>
<feature type="region of interest" description="Disordered" evidence="1">
    <location>
        <begin position="282"/>
        <end position="339"/>
    </location>
</feature>
<keyword evidence="2" id="KW-1133">Transmembrane helix</keyword>
<name>D8QCF2_SCHCM</name>
<feature type="transmembrane region" description="Helical" evidence="2">
    <location>
        <begin position="31"/>
        <end position="50"/>
    </location>
</feature>